<evidence type="ECO:0000313" key="1">
    <source>
        <dbReference type="EMBL" id="SFN97538.1"/>
    </source>
</evidence>
<gene>
    <name evidence="1" type="ORF">SAMN05660413_03301</name>
</gene>
<dbReference type="Gene3D" id="3.40.30.10">
    <property type="entry name" value="Glutaredoxin"/>
    <property type="match status" value="1"/>
</dbReference>
<reference evidence="1 2" key="1">
    <citation type="submission" date="2016-10" db="EMBL/GenBank/DDBJ databases">
        <authorList>
            <person name="de Groot N.N."/>
        </authorList>
    </citation>
    <scope>NUCLEOTIDE SEQUENCE [LARGE SCALE GENOMIC DNA]</scope>
    <source>
        <strain evidence="1 2">DSM 17794</strain>
    </source>
</reference>
<evidence type="ECO:0000313" key="2">
    <source>
        <dbReference type="Proteomes" id="UP000199153"/>
    </source>
</evidence>
<proteinExistence type="predicted"/>
<evidence type="ECO:0008006" key="3">
    <source>
        <dbReference type="Google" id="ProtNLM"/>
    </source>
</evidence>
<dbReference type="Proteomes" id="UP000199153">
    <property type="component" value="Unassembled WGS sequence"/>
</dbReference>
<sequence>MSLTTITATNPRIYLEPYMKLKLLLISLISFGILGCNSEEEKRQSTFIGGEIVNPKSKFFILSKNNTILDTLYLNQNNQFGKYFEGLEEGIYRFNHPPENQILYLQPGDSILIWLNTLAFDESINFSGEGAKKSDFLLDLYLANQDESQMILSYYKYHPEEFSKKIDSIYRTKNKQINKLIQKKDYSEKFIEIARAGINYQYYHFKERYAFLTRKYFKELAQEIPEDFHDYRKNINFESENLNTYYVYTNFIDDYFRTKAIERCDPKLPPSDDCFDLNSIRNISYKIILADSLISNPEIKNSYYDRLGSQGITFSQKIETIDSVINLLEETNYDKGKLNKLKQMAEVQKSLLPGNNIGNLPLSNVKGDTIRLKEISDKPTITYHWSMASKNHFFWQQNIIDNLRKKYPEVDFVGINIDNNTHADWAEIVKAQTRKPGMEFHLTFSRIDRDLLKAYLNKTFFIDAGGEIIRGSSQLNSKSFEREILEFLNRYN</sequence>
<dbReference type="SUPFAM" id="SSF52833">
    <property type="entry name" value="Thioredoxin-like"/>
    <property type="match status" value="1"/>
</dbReference>
<dbReference type="RefSeq" id="WP_175494833.1">
    <property type="nucleotide sequence ID" value="NZ_FOVL01000034.1"/>
</dbReference>
<name>A0A1I5DE46_9FLAO</name>
<dbReference type="EMBL" id="FOVL01000034">
    <property type="protein sequence ID" value="SFN97538.1"/>
    <property type="molecule type" value="Genomic_DNA"/>
</dbReference>
<protein>
    <recommendedName>
        <fullName evidence="3">Thioredoxin domain-containing protein</fullName>
    </recommendedName>
</protein>
<dbReference type="AlphaFoldDB" id="A0A1I5DE46"/>
<organism evidence="1 2">
    <name type="scientific">Salegentibacter flavus</name>
    <dbReference type="NCBI Taxonomy" id="287099"/>
    <lineage>
        <taxon>Bacteria</taxon>
        <taxon>Pseudomonadati</taxon>
        <taxon>Bacteroidota</taxon>
        <taxon>Flavobacteriia</taxon>
        <taxon>Flavobacteriales</taxon>
        <taxon>Flavobacteriaceae</taxon>
        <taxon>Salegentibacter</taxon>
    </lineage>
</organism>
<dbReference type="InterPro" id="IPR036249">
    <property type="entry name" value="Thioredoxin-like_sf"/>
</dbReference>
<dbReference type="STRING" id="287099.SAMN05660413_03301"/>
<accession>A0A1I5DE46</accession>
<keyword evidence="2" id="KW-1185">Reference proteome</keyword>